<dbReference type="Proteomes" id="UP000095651">
    <property type="component" value="Unassembled WGS sequence"/>
</dbReference>
<organism evidence="1 3">
    <name type="scientific">Hungatella hathewayi</name>
    <dbReference type="NCBI Taxonomy" id="154046"/>
    <lineage>
        <taxon>Bacteria</taxon>
        <taxon>Bacillati</taxon>
        <taxon>Bacillota</taxon>
        <taxon>Clostridia</taxon>
        <taxon>Lachnospirales</taxon>
        <taxon>Lachnospiraceae</taxon>
        <taxon>Hungatella</taxon>
    </lineage>
</organism>
<gene>
    <name evidence="2" type="ORF">DXC39_11955</name>
    <name evidence="1" type="ORF">ERS852407_01557</name>
</gene>
<reference evidence="1 3" key="1">
    <citation type="submission" date="2015-09" db="EMBL/GenBank/DDBJ databases">
        <authorList>
            <consortium name="Pathogen Informatics"/>
        </authorList>
    </citation>
    <scope>NUCLEOTIDE SEQUENCE [LARGE SCALE GENOMIC DNA]</scope>
    <source>
        <strain evidence="1 3">2789STDY5608850</strain>
    </source>
</reference>
<proteinExistence type="predicted"/>
<reference evidence="2 4" key="2">
    <citation type="submission" date="2018-08" db="EMBL/GenBank/DDBJ databases">
        <title>A genome reference for cultivated species of the human gut microbiota.</title>
        <authorList>
            <person name="Zou Y."/>
            <person name="Xue W."/>
            <person name="Luo G."/>
        </authorList>
    </citation>
    <scope>NUCLEOTIDE SEQUENCE [LARGE SCALE GENOMIC DNA]</scope>
    <source>
        <strain evidence="2 4">TF05-11AC</strain>
    </source>
</reference>
<dbReference type="AlphaFoldDB" id="A0A174BFT9"/>
<sequence length="416" mass="48511">MSIRIRFALRPKNRLTGYREWTPDAAETMIKELAGEQGYTCESLSGCLLCRLCPEGYIWFHWDKRVLRGESQTNIVGPGFHVAVIAFLEQLAGQGKLKLKVDDKTGYYWRRDFLTMRRKYFYQWFMDLMKLVSGWENGPEYTFCWPSSYYIPEKQEGKLITHIRPFSFMEIRGVVNSGLSMAFARDFFIWNEIEKDAVYYRNCALVLLNQSCFFMPSSRCETDKKVNDRIIECLEKALAMDSSLPFPLKEYLEICRLAEHEPVDVSHAEPLSRELFVGCRRHLIYRKLGNMKFCLPGSFMFDENCRNGMDHYYDGVEYGGHDLYIYAVVLGTGGTSKFKKAWFEQGTPEEEFLFDVDKGKGKAVFYAPEEKDGEMVYNMSAQVLYKEQRTNINITCRKPGEMEWALDLVKKITITE</sequence>
<name>A0A174BFT9_9FIRM</name>
<dbReference type="EMBL" id="QSSQ01000008">
    <property type="protein sequence ID" value="RGM05018.1"/>
    <property type="molecule type" value="Genomic_DNA"/>
</dbReference>
<dbReference type="Proteomes" id="UP000261257">
    <property type="component" value="Unassembled WGS sequence"/>
</dbReference>
<dbReference type="EMBL" id="CYZE01000003">
    <property type="protein sequence ID" value="CUN98595.1"/>
    <property type="molecule type" value="Genomic_DNA"/>
</dbReference>
<evidence type="ECO:0000313" key="1">
    <source>
        <dbReference type="EMBL" id="CUN98595.1"/>
    </source>
</evidence>
<evidence type="ECO:0000313" key="3">
    <source>
        <dbReference type="Proteomes" id="UP000095651"/>
    </source>
</evidence>
<dbReference type="RefSeq" id="WP_055654011.1">
    <property type="nucleotide sequence ID" value="NZ_CABIXC010000003.1"/>
</dbReference>
<evidence type="ECO:0000313" key="2">
    <source>
        <dbReference type="EMBL" id="RGM05018.1"/>
    </source>
</evidence>
<protein>
    <submittedName>
        <fullName evidence="1">Uncharacterized protein</fullName>
    </submittedName>
</protein>
<accession>A0A174BFT9</accession>
<evidence type="ECO:0000313" key="4">
    <source>
        <dbReference type="Proteomes" id="UP000261257"/>
    </source>
</evidence>